<evidence type="ECO:0000259" key="10">
    <source>
        <dbReference type="Pfam" id="PF00266"/>
    </source>
</evidence>
<reference evidence="11 12" key="1">
    <citation type="submission" date="2019-08" db="EMBL/GenBank/DDBJ databases">
        <authorList>
            <person name="Herpell B J."/>
        </authorList>
    </citation>
    <scope>NUCLEOTIDE SEQUENCE [LARGE SCALE GENOMIC DNA]</scope>
    <source>
        <strain evidence="12">Msb3</strain>
    </source>
</reference>
<evidence type="ECO:0000256" key="3">
    <source>
        <dbReference type="ARBA" id="ARBA00022679"/>
    </source>
</evidence>
<feature type="modified residue" description="N6-(pyridoxal phosphate)lysine" evidence="7 9">
    <location>
        <position position="223"/>
    </location>
</feature>
<organism evidence="11 12">
    <name type="scientific">Paraburkholderia dioscoreae</name>
    <dbReference type="NCBI Taxonomy" id="2604047"/>
    <lineage>
        <taxon>Bacteria</taxon>
        <taxon>Pseudomonadati</taxon>
        <taxon>Pseudomonadota</taxon>
        <taxon>Betaproteobacteria</taxon>
        <taxon>Burkholderiales</taxon>
        <taxon>Burkholderiaceae</taxon>
        <taxon>Paraburkholderia</taxon>
    </lineage>
</organism>
<evidence type="ECO:0000256" key="4">
    <source>
        <dbReference type="ARBA" id="ARBA00022898"/>
    </source>
</evidence>
<comment type="similarity">
    <text evidence="7">Belongs to the class-V pyridoxal-phosphate-dependent aminotransferase family. PhnW subfamily.</text>
</comment>
<dbReference type="NCBIfam" id="TIGR02326">
    <property type="entry name" value="transamin_PhnW"/>
    <property type="match status" value="1"/>
</dbReference>
<name>A0A5Q4YXJ4_9BURK</name>
<dbReference type="PIRSF" id="PIRSF000524">
    <property type="entry name" value="SPT"/>
    <property type="match status" value="1"/>
</dbReference>
<dbReference type="NCBIfam" id="NF010006">
    <property type="entry name" value="PRK13479.1"/>
    <property type="match status" value="1"/>
</dbReference>
<keyword evidence="3 7" id="KW-0808">Transferase</keyword>
<dbReference type="EMBL" id="LR699554">
    <property type="protein sequence ID" value="VVD32472.1"/>
    <property type="molecule type" value="Genomic_DNA"/>
</dbReference>
<feature type="binding site" evidence="8">
    <location>
        <position position="368"/>
    </location>
    <ligand>
        <name>substrate</name>
    </ligand>
</feature>
<dbReference type="InterPro" id="IPR024169">
    <property type="entry name" value="SP_NH2Trfase/AEP_transaminase"/>
</dbReference>
<gene>
    <name evidence="7 11" type="primary">phnW</name>
    <name evidence="11" type="ORF">PDMSB3_1174</name>
</gene>
<dbReference type="InterPro" id="IPR015422">
    <property type="entry name" value="PyrdxlP-dep_Trfase_small"/>
</dbReference>
<dbReference type="AlphaFoldDB" id="A0A5Q4YXJ4"/>
<proteinExistence type="inferred from homology"/>
<evidence type="ECO:0000313" key="11">
    <source>
        <dbReference type="EMBL" id="VVD32472.1"/>
    </source>
</evidence>
<dbReference type="InterPro" id="IPR000192">
    <property type="entry name" value="Aminotrans_V_dom"/>
</dbReference>
<evidence type="ECO:0000313" key="12">
    <source>
        <dbReference type="Proteomes" id="UP000325811"/>
    </source>
</evidence>
<feature type="domain" description="Aminotransferase class V" evidence="10">
    <location>
        <begin position="78"/>
        <end position="332"/>
    </location>
</feature>
<comment type="function">
    <text evidence="7">Involved in phosphonate degradation.</text>
</comment>
<dbReference type="InterPro" id="IPR012703">
    <property type="entry name" value="NH2EtPonate_pyrv_transaminase"/>
</dbReference>
<keyword evidence="5 7" id="KW-0670">Pyruvate</keyword>
<dbReference type="Proteomes" id="UP000325811">
    <property type="component" value="Chromosome II"/>
</dbReference>
<dbReference type="GO" id="GO:0047304">
    <property type="term" value="F:2-aminoethylphosphonate-pyruvate transaminase activity"/>
    <property type="evidence" value="ECO:0007669"/>
    <property type="project" value="UniProtKB-UniRule"/>
</dbReference>
<comment type="subunit">
    <text evidence="7">Homodimer.</text>
</comment>
<keyword evidence="4 7" id="KW-0663">Pyridoxal phosphate</keyword>
<dbReference type="KEGG" id="pdio:PDMSB3_1174.1"/>
<comment type="catalytic activity">
    <reaction evidence="6 7">
        <text>(2-aminoethyl)phosphonate + pyruvate = phosphonoacetaldehyde + L-alanine</text>
        <dbReference type="Rhea" id="RHEA:17021"/>
        <dbReference type="ChEBI" id="CHEBI:15361"/>
        <dbReference type="ChEBI" id="CHEBI:57418"/>
        <dbReference type="ChEBI" id="CHEBI:57972"/>
        <dbReference type="ChEBI" id="CHEBI:58383"/>
        <dbReference type="EC" id="2.6.1.37"/>
    </reaction>
</comment>
<dbReference type="InterPro" id="IPR015424">
    <property type="entry name" value="PyrdxlP-dep_Trfase"/>
</dbReference>
<evidence type="ECO:0000256" key="7">
    <source>
        <dbReference type="HAMAP-Rule" id="MF_01376"/>
    </source>
</evidence>
<comment type="cofactor">
    <cofactor evidence="1 7 9">
        <name>pyridoxal 5'-phosphate</name>
        <dbReference type="ChEBI" id="CHEBI:597326"/>
    </cofactor>
</comment>
<keyword evidence="12" id="KW-1185">Reference proteome</keyword>
<accession>A0A5Q4YXJ4</accession>
<dbReference type="GO" id="GO:0019700">
    <property type="term" value="P:organic phosphonate catabolic process"/>
    <property type="evidence" value="ECO:0007669"/>
    <property type="project" value="UniProtKB-UniRule"/>
</dbReference>
<evidence type="ECO:0000256" key="5">
    <source>
        <dbReference type="ARBA" id="ARBA00023317"/>
    </source>
</evidence>
<dbReference type="PANTHER" id="PTHR42778:SF1">
    <property type="entry name" value="2-AMINOETHYLPHOSPHONATE--PYRUVATE TRANSAMINASE"/>
    <property type="match status" value="1"/>
</dbReference>
<evidence type="ECO:0000256" key="2">
    <source>
        <dbReference type="ARBA" id="ARBA00022576"/>
    </source>
</evidence>
<evidence type="ECO:0000256" key="1">
    <source>
        <dbReference type="ARBA" id="ARBA00001933"/>
    </source>
</evidence>
<evidence type="ECO:0000256" key="9">
    <source>
        <dbReference type="PIRSR" id="PIRSR000524-50"/>
    </source>
</evidence>
<dbReference type="Pfam" id="PF00266">
    <property type="entry name" value="Aminotran_5"/>
    <property type="match status" value="1"/>
</dbReference>
<evidence type="ECO:0000256" key="8">
    <source>
        <dbReference type="PIRSR" id="PIRSR000524-1"/>
    </source>
</evidence>
<dbReference type="NCBIfam" id="TIGR03301">
    <property type="entry name" value="PhnW-AepZ"/>
    <property type="match status" value="1"/>
</dbReference>
<dbReference type="Gene3D" id="3.40.640.10">
    <property type="entry name" value="Type I PLP-dependent aspartate aminotransferase-like (Major domain)"/>
    <property type="match status" value="1"/>
</dbReference>
<evidence type="ECO:0000256" key="6">
    <source>
        <dbReference type="ARBA" id="ARBA00049460"/>
    </source>
</evidence>
<dbReference type="EC" id="2.6.1.37" evidence="7"/>
<protein>
    <recommendedName>
        <fullName evidence="7">2-aminoethylphosphonate--pyruvate transaminase</fullName>
        <ecNumber evidence="7">2.6.1.37</ecNumber>
    </recommendedName>
    <alternativeName>
        <fullName evidence="7">2-aminoethylphosphonate aminotransferase</fullName>
    </alternativeName>
    <alternativeName>
        <fullName evidence="7">AEP transaminase</fullName>
        <shortName evidence="7">AEPT</shortName>
    </alternativeName>
</protein>
<dbReference type="InterPro" id="IPR015421">
    <property type="entry name" value="PyrdxlP-dep_Trfase_major"/>
</dbReference>
<sequence length="399" mass="43223">MTQFANNIQMNLFVARSGPRLFRMMTEACVILGNDPILLTPGPLTTSSRTREAMLRDWGSWDAAFNRMTHSVCADLLKIVHGENDYVCVPLQGSGTFAVEAALGTLVPRQGCVLVPNNGAYCARLIGILQRMGIAYIELALREDEPVSAAAIEDAFNRDSRISHVAQVHLETSAGLLNPLDDIAAVCQRHGKSLIVDAMSSFGALPIDLRRGGIDALISASGKCLEGVPGMGFVIVRRSVLEDSEGRSPPLVLDLHDQYVYMQKTTQWRFTPPTHVVAALREALNQFGAEGGQPARGARYARNCAALVGAMKALGFEPFLKPEVQAPVIVTFHAPRDPAWHFAAFYAAVREAGYVLYPGKLTQVETFRVGCIGAIDANELLNAVAAIGRALERLGIRVK</sequence>
<dbReference type="Gene3D" id="3.90.1150.10">
    <property type="entry name" value="Aspartate Aminotransferase, domain 1"/>
    <property type="match status" value="1"/>
</dbReference>
<keyword evidence="2 7" id="KW-0032">Aminotransferase</keyword>
<dbReference type="PANTHER" id="PTHR42778">
    <property type="entry name" value="2-AMINOETHYLPHOSPHONATE--PYRUVATE TRANSAMINASE"/>
    <property type="match status" value="1"/>
</dbReference>
<dbReference type="SUPFAM" id="SSF53383">
    <property type="entry name" value="PLP-dependent transferases"/>
    <property type="match status" value="1"/>
</dbReference>
<dbReference type="HAMAP" id="MF_01376">
    <property type="entry name" value="PhnW_aminotrans_5"/>
    <property type="match status" value="1"/>
</dbReference>